<organism evidence="2">
    <name type="scientific">Sesamum latifolium</name>
    <dbReference type="NCBI Taxonomy" id="2727402"/>
    <lineage>
        <taxon>Eukaryota</taxon>
        <taxon>Viridiplantae</taxon>
        <taxon>Streptophyta</taxon>
        <taxon>Embryophyta</taxon>
        <taxon>Tracheophyta</taxon>
        <taxon>Spermatophyta</taxon>
        <taxon>Magnoliopsida</taxon>
        <taxon>eudicotyledons</taxon>
        <taxon>Gunneridae</taxon>
        <taxon>Pentapetalae</taxon>
        <taxon>asterids</taxon>
        <taxon>lamiids</taxon>
        <taxon>Lamiales</taxon>
        <taxon>Pedaliaceae</taxon>
        <taxon>Sesamum</taxon>
    </lineage>
</organism>
<feature type="region of interest" description="Disordered" evidence="1">
    <location>
        <begin position="76"/>
        <end position="110"/>
    </location>
</feature>
<evidence type="ECO:0008006" key="3">
    <source>
        <dbReference type="Google" id="ProtNLM"/>
    </source>
</evidence>
<reference evidence="2" key="2">
    <citation type="journal article" date="2024" name="Plant">
        <title>Genomic evolution and insights into agronomic trait innovations of Sesamum species.</title>
        <authorList>
            <person name="Miao H."/>
            <person name="Wang L."/>
            <person name="Qu L."/>
            <person name="Liu H."/>
            <person name="Sun Y."/>
            <person name="Le M."/>
            <person name="Wang Q."/>
            <person name="Wei S."/>
            <person name="Zheng Y."/>
            <person name="Lin W."/>
            <person name="Duan Y."/>
            <person name="Cao H."/>
            <person name="Xiong S."/>
            <person name="Wang X."/>
            <person name="Wei L."/>
            <person name="Li C."/>
            <person name="Ma Q."/>
            <person name="Ju M."/>
            <person name="Zhao R."/>
            <person name="Li G."/>
            <person name="Mu C."/>
            <person name="Tian Q."/>
            <person name="Mei H."/>
            <person name="Zhang T."/>
            <person name="Gao T."/>
            <person name="Zhang H."/>
        </authorList>
    </citation>
    <scope>NUCLEOTIDE SEQUENCE</scope>
    <source>
        <strain evidence="2">KEN1</strain>
    </source>
</reference>
<feature type="compositionally biased region" description="Basic and acidic residues" evidence="1">
    <location>
        <begin position="76"/>
        <end position="105"/>
    </location>
</feature>
<feature type="region of interest" description="Disordered" evidence="1">
    <location>
        <begin position="188"/>
        <end position="264"/>
    </location>
</feature>
<protein>
    <recommendedName>
        <fullName evidence="3">Reverse transcriptase domain-containing protein</fullName>
    </recommendedName>
</protein>
<name>A0AAW2UVC5_9LAMI</name>
<dbReference type="PANTHER" id="PTHR33223:SF10">
    <property type="entry name" value="AMINOTRANSFERASE-LIKE PLANT MOBILE DOMAIN-CONTAINING PROTEIN"/>
    <property type="match status" value="1"/>
</dbReference>
<feature type="compositionally biased region" description="Basic and acidic residues" evidence="1">
    <location>
        <begin position="188"/>
        <end position="222"/>
    </location>
</feature>
<evidence type="ECO:0000313" key="2">
    <source>
        <dbReference type="EMBL" id="KAL0420543.1"/>
    </source>
</evidence>
<sequence length="292" mass="34408">MPDLPKYDGTKDPQEHVAAFELDLRIDMMVSILIHGLKKGPFASALARDPPEDVEQLIRVAQKYIDEEEINAMKDGEWQRSKDRGRWKDSREKNVRVDKERDPPYRPKFHQYTPLATTRTKALMMVEKSNLLQWPQHTRFTPAKKYSSKYCKFHKERGHDTEECYQLKDEIERLVRQGYLKEYKLERDESRDHKVGDRRNRSRSRSRDRFRGKEMEDRRNVGSRENVPVKGVINTIAGGPGGGDSMRSRKQSLRSTREDRRKEWIMNAEMEEEITFGPKDLVGKQGSQDDPW</sequence>
<evidence type="ECO:0000256" key="1">
    <source>
        <dbReference type="SAM" id="MobiDB-lite"/>
    </source>
</evidence>
<reference evidence="2" key="1">
    <citation type="submission" date="2020-06" db="EMBL/GenBank/DDBJ databases">
        <authorList>
            <person name="Li T."/>
            <person name="Hu X."/>
            <person name="Zhang T."/>
            <person name="Song X."/>
            <person name="Zhang H."/>
            <person name="Dai N."/>
            <person name="Sheng W."/>
            <person name="Hou X."/>
            <person name="Wei L."/>
        </authorList>
    </citation>
    <scope>NUCLEOTIDE SEQUENCE</scope>
    <source>
        <strain evidence="2">KEN1</strain>
        <tissue evidence="2">Leaf</tissue>
    </source>
</reference>
<proteinExistence type="predicted"/>
<dbReference type="AlphaFoldDB" id="A0AAW2UVC5"/>
<feature type="compositionally biased region" description="Basic and acidic residues" evidence="1">
    <location>
        <begin position="255"/>
        <end position="264"/>
    </location>
</feature>
<comment type="caution">
    <text evidence="2">The sequence shown here is derived from an EMBL/GenBank/DDBJ whole genome shotgun (WGS) entry which is preliminary data.</text>
</comment>
<accession>A0AAW2UVC5</accession>
<gene>
    <name evidence="2" type="ORF">Slati_3077200</name>
</gene>
<dbReference type="PANTHER" id="PTHR33223">
    <property type="entry name" value="CCHC-TYPE DOMAIN-CONTAINING PROTEIN"/>
    <property type="match status" value="1"/>
</dbReference>
<dbReference type="EMBL" id="JACGWN010000011">
    <property type="protein sequence ID" value="KAL0420543.1"/>
    <property type="molecule type" value="Genomic_DNA"/>
</dbReference>